<dbReference type="Pfam" id="PF01474">
    <property type="entry name" value="DAHP_synth_2"/>
    <property type="match status" value="1"/>
</dbReference>
<dbReference type="OrthoDB" id="2338at2759"/>
<feature type="binding site" evidence="5">
    <location>
        <position position="510"/>
    </location>
    <ligand>
        <name>Mn(2+)</name>
        <dbReference type="ChEBI" id="CHEBI:29035"/>
    </ligand>
</feature>
<keyword evidence="5" id="KW-0464">Manganese</keyword>
<dbReference type="SUPFAM" id="SSF51569">
    <property type="entry name" value="Aldolase"/>
    <property type="match status" value="1"/>
</dbReference>
<evidence type="ECO:0000256" key="7">
    <source>
        <dbReference type="SAM" id="MobiDB-lite"/>
    </source>
</evidence>
<keyword evidence="6" id="KW-0028">Amino-acid biosynthesis</keyword>
<name>A0A5N5QPS0_9AGAM</name>
<evidence type="ECO:0000256" key="1">
    <source>
        <dbReference type="ARBA" id="ARBA00004688"/>
    </source>
</evidence>
<evidence type="ECO:0000313" key="8">
    <source>
        <dbReference type="EMBL" id="KAB5593694.1"/>
    </source>
</evidence>
<dbReference type="PANTHER" id="PTHR21337:SF0">
    <property type="entry name" value="PHOSPHO-2-DEHYDRO-3-DEOXYHEPTONATE ALDOLASE"/>
    <property type="match status" value="1"/>
</dbReference>
<gene>
    <name evidence="8" type="ORF">CTheo_2877</name>
</gene>
<keyword evidence="5" id="KW-0170">Cobalt</keyword>
<keyword evidence="3 6" id="KW-0808">Transferase</keyword>
<dbReference type="InterPro" id="IPR013785">
    <property type="entry name" value="Aldolase_TIM"/>
</dbReference>
<evidence type="ECO:0000256" key="4">
    <source>
        <dbReference type="ARBA" id="ARBA00047508"/>
    </source>
</evidence>
<feature type="binding site" evidence="5">
    <location>
        <position position="99"/>
    </location>
    <ligand>
        <name>Mn(2+)</name>
        <dbReference type="ChEBI" id="CHEBI:29035"/>
    </ligand>
</feature>
<comment type="caution">
    <text evidence="8">The sequence shown here is derived from an EMBL/GenBank/DDBJ whole genome shotgun (WGS) entry which is preliminary data.</text>
</comment>
<dbReference type="UniPathway" id="UPA00053">
    <property type="reaction ID" value="UER00084"/>
</dbReference>
<dbReference type="InterPro" id="IPR002480">
    <property type="entry name" value="DAHP_synth_2"/>
</dbReference>
<evidence type="ECO:0000256" key="5">
    <source>
        <dbReference type="PIRSR" id="PIRSR602480-1"/>
    </source>
</evidence>
<keyword evidence="5" id="KW-0104">Cadmium</keyword>
<feature type="region of interest" description="Disordered" evidence="7">
    <location>
        <begin position="298"/>
        <end position="329"/>
    </location>
</feature>
<keyword evidence="6" id="KW-0057">Aromatic amino acid biosynthesis</keyword>
<dbReference type="AlphaFoldDB" id="A0A5N5QPS0"/>
<accession>A0A5N5QPS0</accession>
<evidence type="ECO:0000256" key="2">
    <source>
        <dbReference type="ARBA" id="ARBA00008911"/>
    </source>
</evidence>
<reference evidence="8 9" key="1">
    <citation type="journal article" date="2019" name="Fungal Biol. Biotechnol.">
        <title>Draft genome sequence of fastidious pathogen Ceratobasidium theobromae, which causes vascular-streak dieback in Theobroma cacao.</title>
        <authorList>
            <person name="Ali S.S."/>
            <person name="Asman A."/>
            <person name="Shao J."/>
            <person name="Firmansyah A.P."/>
            <person name="Susilo A.W."/>
            <person name="Rosmana A."/>
            <person name="McMahon P."/>
            <person name="Junaid M."/>
            <person name="Guest D."/>
            <person name="Kheng T.Y."/>
            <person name="Meinhardt L.W."/>
            <person name="Bailey B.A."/>
        </authorList>
    </citation>
    <scope>NUCLEOTIDE SEQUENCE [LARGE SCALE GENOMIC DNA]</scope>
    <source>
        <strain evidence="8 9">CT2</strain>
    </source>
</reference>
<dbReference type="EC" id="2.5.1.54" evidence="6"/>
<feature type="binding site" evidence="5">
    <location>
        <position position="398"/>
    </location>
    <ligand>
        <name>phosphoenolpyruvate</name>
        <dbReference type="ChEBI" id="CHEBI:58702"/>
    </ligand>
</feature>
<dbReference type="EMBL" id="SSOP01000032">
    <property type="protein sequence ID" value="KAB5593694.1"/>
    <property type="molecule type" value="Genomic_DNA"/>
</dbReference>
<feature type="compositionally biased region" description="Low complexity" evidence="7">
    <location>
        <begin position="308"/>
        <end position="321"/>
    </location>
</feature>
<sequence length="763" mass="85036">MILVRPACKQLHPRARVIFTNYPFEYEYFCVVAFVVEGKAYRSGGDKDVKYENKEELDEVIGKIKRLPPLVSPSEIERLRNQLTLVQNNQAFLLHAGDCAESFEACTEENIRHKLGLILSFSLIMIWGMRLPVVRIGRIAGQYAKPRSSGTEKVQVDDGQGGKCIKEVISFRGDNVNGLSTNDRKPSPQRLERAYFHSAATLCYLRSLLTSGFASLNHPRDWSLGHVRSQALRDEFERISEGLSDALDFCRTVGANEAAGGYESGGGRGVLGEVDFYTSHEGLMLEYEEAMTRILPLPPNLRAPADGPSSPSAISRSARLSTSSPTSPNFAPYNTSAHFLWIGDRTRQLDGAHVEYFRGIRNPIGIKVGPTMKNDELVRLLDIVNPDRESGKVTLITRYGASKIEQFLPGHISSVQASGHPVIWICDPMHGNTLTSSTGHKTRHFSTIISEITSCIQIHSSHEPPSRLGGISLEFTGELNEEGYSVTECLGGSMELKESELSLRYQTFCDPRLNFEQSLDVAFLISNHFKRERSGRGRLEKGRDVLLRELSYKAHAIRAILFRSLSTPSPVLSSGGSRSDGDIGLALPDHKEDTYVLRTTAKPGPKGSRCVQDVVRCIDDTILATVAWINPKKDLVKIEGAAYKGVKHHNNSWMRLDDAWKPAMPIKGDCTARFIGSDSRTYEWRLEVRNLRKLYGPDGAEHIAVETQFTSQGHLLEINLEDCAGVGEMLYITLLIDLARRRNRRRRGLSGIFSRAVESVLFM</sequence>
<organism evidence="8 9">
    <name type="scientific">Ceratobasidium theobromae</name>
    <dbReference type="NCBI Taxonomy" id="1582974"/>
    <lineage>
        <taxon>Eukaryota</taxon>
        <taxon>Fungi</taxon>
        <taxon>Dikarya</taxon>
        <taxon>Basidiomycota</taxon>
        <taxon>Agaricomycotina</taxon>
        <taxon>Agaricomycetes</taxon>
        <taxon>Cantharellales</taxon>
        <taxon>Ceratobasidiaceae</taxon>
        <taxon>Ceratobasidium</taxon>
    </lineage>
</organism>
<comment type="catalytic activity">
    <reaction evidence="4 6">
        <text>D-erythrose 4-phosphate + phosphoenolpyruvate + H2O = 7-phospho-2-dehydro-3-deoxy-D-arabino-heptonate + phosphate</text>
        <dbReference type="Rhea" id="RHEA:14717"/>
        <dbReference type="ChEBI" id="CHEBI:15377"/>
        <dbReference type="ChEBI" id="CHEBI:16897"/>
        <dbReference type="ChEBI" id="CHEBI:43474"/>
        <dbReference type="ChEBI" id="CHEBI:58394"/>
        <dbReference type="ChEBI" id="CHEBI:58702"/>
        <dbReference type="EC" id="2.5.1.54"/>
    </reaction>
</comment>
<feature type="binding site" evidence="5">
    <location>
        <position position="367"/>
    </location>
    <ligand>
        <name>phosphoenolpyruvate</name>
        <dbReference type="ChEBI" id="CHEBI:58702"/>
    </ligand>
</feature>
<dbReference type="GO" id="GO:0003849">
    <property type="term" value="F:3-deoxy-7-phosphoheptulonate synthase activity"/>
    <property type="evidence" value="ECO:0007669"/>
    <property type="project" value="UniProtKB-EC"/>
</dbReference>
<dbReference type="PANTHER" id="PTHR21337">
    <property type="entry name" value="PHOSPHO-2-DEHYDRO-3-DEOXYHEPTONATE ALDOLASE 1, 2"/>
    <property type="match status" value="1"/>
</dbReference>
<feature type="binding site" evidence="5">
    <location>
        <position position="138"/>
    </location>
    <ligand>
        <name>phosphoenolpyruvate</name>
        <dbReference type="ChEBI" id="CHEBI:58702"/>
    </ligand>
</feature>
<keyword evidence="9" id="KW-1185">Reference proteome</keyword>
<feature type="binding site" evidence="5">
    <location>
        <position position="430"/>
    </location>
    <ligand>
        <name>Mn(2+)</name>
        <dbReference type="ChEBI" id="CHEBI:29035"/>
    </ligand>
</feature>
<dbReference type="GO" id="GO:0009073">
    <property type="term" value="P:aromatic amino acid family biosynthetic process"/>
    <property type="evidence" value="ECO:0007669"/>
    <property type="project" value="UniProtKB-KW"/>
</dbReference>
<comment type="similarity">
    <text evidence="2 6">Belongs to the class-II DAHP synthase family.</text>
</comment>
<feature type="binding site" evidence="5">
    <location>
        <position position="474"/>
    </location>
    <ligand>
        <name>Mn(2+)</name>
        <dbReference type="ChEBI" id="CHEBI:29035"/>
    </ligand>
</feature>
<dbReference type="Proteomes" id="UP000383932">
    <property type="component" value="Unassembled WGS sequence"/>
</dbReference>
<evidence type="ECO:0000313" key="9">
    <source>
        <dbReference type="Proteomes" id="UP000383932"/>
    </source>
</evidence>
<dbReference type="GO" id="GO:0009423">
    <property type="term" value="P:chorismate biosynthetic process"/>
    <property type="evidence" value="ECO:0007669"/>
    <property type="project" value="UniProtKB-UniPathway"/>
</dbReference>
<proteinExistence type="inferred from homology"/>
<comment type="cofactor">
    <cofactor evidence="5">
        <name>Mn(2+)</name>
        <dbReference type="ChEBI" id="CHEBI:29035"/>
    </cofactor>
    <cofactor evidence="5">
        <name>Co(2+)</name>
        <dbReference type="ChEBI" id="CHEBI:48828"/>
    </cofactor>
    <cofactor evidence="5">
        <name>Cd(2+)</name>
        <dbReference type="ChEBI" id="CHEBI:48775"/>
    </cofactor>
    <text evidence="5">Binds 1 divalent cation per subunit. The enzyme is active with manganese, cobalt or cadmium ions.</text>
</comment>
<evidence type="ECO:0000256" key="3">
    <source>
        <dbReference type="ARBA" id="ARBA00022679"/>
    </source>
</evidence>
<protein>
    <recommendedName>
        <fullName evidence="6">Phospho-2-dehydro-3-deoxyheptonate aldolase</fullName>
        <ecNumber evidence="6">2.5.1.54</ecNumber>
    </recommendedName>
</protein>
<comment type="pathway">
    <text evidence="1 6">Metabolic intermediate biosynthesis; chorismate biosynthesis; chorismate from D-erythrose 4-phosphate and phosphoenolpyruvate: step 1/7.</text>
</comment>
<evidence type="ECO:0000256" key="6">
    <source>
        <dbReference type="RuleBase" id="RU363071"/>
    </source>
</evidence>
<dbReference type="GO" id="GO:0008652">
    <property type="term" value="P:amino acid biosynthetic process"/>
    <property type="evidence" value="ECO:0007669"/>
    <property type="project" value="UniProtKB-KW"/>
</dbReference>
<dbReference type="Gene3D" id="3.20.20.70">
    <property type="entry name" value="Aldolase class I"/>
    <property type="match status" value="1"/>
</dbReference>